<dbReference type="GO" id="GO:0005886">
    <property type="term" value="C:plasma membrane"/>
    <property type="evidence" value="ECO:0007669"/>
    <property type="project" value="TreeGrafter"/>
</dbReference>
<reference evidence="4" key="1">
    <citation type="submission" date="2021-02" db="EMBL/GenBank/DDBJ databases">
        <authorList>
            <person name="Nowell W R."/>
        </authorList>
    </citation>
    <scope>NUCLEOTIDE SEQUENCE</scope>
</reference>
<comment type="caution">
    <text evidence="4">The sequence shown here is derived from an EMBL/GenBank/DDBJ whole genome shotgun (WGS) entry which is preliminary data.</text>
</comment>
<dbReference type="PANTHER" id="PTHR46848:SF1">
    <property type="entry name" value="REGULATOR OF G-PROTEIN SIGNALING 3"/>
    <property type="match status" value="1"/>
</dbReference>
<evidence type="ECO:0000313" key="4">
    <source>
        <dbReference type="EMBL" id="CAF3795704.1"/>
    </source>
</evidence>
<proteinExistence type="predicted"/>
<dbReference type="Gene3D" id="2.60.40.150">
    <property type="entry name" value="C2 domain"/>
    <property type="match status" value="1"/>
</dbReference>
<dbReference type="EMBL" id="CAJNOK010007193">
    <property type="protein sequence ID" value="CAF1027256.1"/>
    <property type="molecule type" value="Genomic_DNA"/>
</dbReference>
<accession>A0A8S2J5D9</accession>
<dbReference type="PROSITE" id="PS50004">
    <property type="entry name" value="C2"/>
    <property type="match status" value="1"/>
</dbReference>
<dbReference type="Proteomes" id="UP000677228">
    <property type="component" value="Unassembled WGS sequence"/>
</dbReference>
<feature type="non-terminal residue" evidence="4">
    <location>
        <position position="1"/>
    </location>
</feature>
<evidence type="ECO:0000256" key="1">
    <source>
        <dbReference type="SAM" id="MobiDB-lite"/>
    </source>
</evidence>
<evidence type="ECO:0000259" key="2">
    <source>
        <dbReference type="PROSITE" id="PS50004"/>
    </source>
</evidence>
<dbReference type="InterPro" id="IPR035892">
    <property type="entry name" value="C2_domain_sf"/>
</dbReference>
<dbReference type="AlphaFoldDB" id="A0A8S2J5D9"/>
<dbReference type="Pfam" id="PF00168">
    <property type="entry name" value="C2"/>
    <property type="match status" value="1"/>
</dbReference>
<dbReference type="EMBL" id="CAJOBA010007205">
    <property type="protein sequence ID" value="CAF3795704.1"/>
    <property type="molecule type" value="Genomic_DNA"/>
</dbReference>
<gene>
    <name evidence="3" type="ORF">OVA965_LOCUS15806</name>
    <name evidence="4" type="ORF">TMI583_LOCUS15817</name>
</gene>
<sequence>MHDNAIMNICCADKNSNKRTFTEQFVDYVKRRKLPRCLPCTSPIKSSTSLKESNDDDQDEENINKENVHPPLSITQEIKPKIKEKLGSLCIAFQTTDDLLTFHVIRARQLRTPHTNESTTKILYDTFVKLTIPASPTTPKYEQYSKIVKKSDSPVYDQKFEIPLSKHTSLKRLTISVYNQLSNSKEISVEV</sequence>
<organism evidence="4 5">
    <name type="scientific">Didymodactylos carnosus</name>
    <dbReference type="NCBI Taxonomy" id="1234261"/>
    <lineage>
        <taxon>Eukaryota</taxon>
        <taxon>Metazoa</taxon>
        <taxon>Spiralia</taxon>
        <taxon>Gnathifera</taxon>
        <taxon>Rotifera</taxon>
        <taxon>Eurotatoria</taxon>
        <taxon>Bdelloidea</taxon>
        <taxon>Philodinida</taxon>
        <taxon>Philodinidae</taxon>
        <taxon>Didymodactylos</taxon>
    </lineage>
</organism>
<dbReference type="SUPFAM" id="SSF49562">
    <property type="entry name" value="C2 domain (Calcium/lipid-binding domain, CaLB)"/>
    <property type="match status" value="1"/>
</dbReference>
<protein>
    <recommendedName>
        <fullName evidence="2">C2 domain-containing protein</fullName>
    </recommendedName>
</protein>
<dbReference type="Proteomes" id="UP000682733">
    <property type="component" value="Unassembled WGS sequence"/>
</dbReference>
<evidence type="ECO:0000313" key="3">
    <source>
        <dbReference type="EMBL" id="CAF1027256.1"/>
    </source>
</evidence>
<feature type="region of interest" description="Disordered" evidence="1">
    <location>
        <begin position="45"/>
        <end position="71"/>
    </location>
</feature>
<feature type="domain" description="C2" evidence="2">
    <location>
        <begin position="85"/>
        <end position="191"/>
    </location>
</feature>
<dbReference type="PANTHER" id="PTHR46848">
    <property type="entry name" value="REGULATOR OF G-PROTEIN SIGNALING 3"/>
    <property type="match status" value="1"/>
</dbReference>
<dbReference type="GO" id="GO:0005634">
    <property type="term" value="C:nucleus"/>
    <property type="evidence" value="ECO:0007669"/>
    <property type="project" value="TreeGrafter"/>
</dbReference>
<name>A0A8S2J5D9_9BILA</name>
<evidence type="ECO:0000313" key="5">
    <source>
        <dbReference type="Proteomes" id="UP000682733"/>
    </source>
</evidence>
<dbReference type="InterPro" id="IPR000008">
    <property type="entry name" value="C2_dom"/>
</dbReference>